<organism evidence="1 2">
    <name type="scientific">Endocarpon pusillum</name>
    <dbReference type="NCBI Taxonomy" id="364733"/>
    <lineage>
        <taxon>Eukaryota</taxon>
        <taxon>Fungi</taxon>
        <taxon>Dikarya</taxon>
        <taxon>Ascomycota</taxon>
        <taxon>Pezizomycotina</taxon>
        <taxon>Eurotiomycetes</taxon>
        <taxon>Chaetothyriomycetidae</taxon>
        <taxon>Verrucariales</taxon>
        <taxon>Verrucariaceae</taxon>
        <taxon>Endocarpon</taxon>
    </lineage>
</organism>
<evidence type="ECO:0000313" key="2">
    <source>
        <dbReference type="Proteomes" id="UP000606974"/>
    </source>
</evidence>
<comment type="caution">
    <text evidence="1">The sequence shown here is derived from an EMBL/GenBank/DDBJ whole genome shotgun (WGS) entry which is preliminary data.</text>
</comment>
<dbReference type="EMBL" id="JAACFV010000011">
    <property type="protein sequence ID" value="KAF7512669.1"/>
    <property type="molecule type" value="Genomic_DNA"/>
</dbReference>
<name>A0A8H7AQW4_9EURO</name>
<dbReference type="AlphaFoldDB" id="A0A8H7AQW4"/>
<reference evidence="1" key="1">
    <citation type="submission" date="2020-02" db="EMBL/GenBank/DDBJ databases">
        <authorList>
            <person name="Palmer J.M."/>
        </authorList>
    </citation>
    <scope>NUCLEOTIDE SEQUENCE</scope>
    <source>
        <strain evidence="1">EPUS1.4</strain>
        <tissue evidence="1">Thallus</tissue>
    </source>
</reference>
<evidence type="ECO:0000313" key="1">
    <source>
        <dbReference type="EMBL" id="KAF7512669.1"/>
    </source>
</evidence>
<sequence length="54" mass="5950">MSCVMDWFEPYHELAYANTVAILRCNSLGVFGQRVYDCEVGHSVGEVNQGQPAG</sequence>
<accession>A0A8H7AQW4</accession>
<protein>
    <submittedName>
        <fullName evidence="1">Uncharacterized protein</fullName>
    </submittedName>
</protein>
<dbReference type="Proteomes" id="UP000606974">
    <property type="component" value="Unassembled WGS sequence"/>
</dbReference>
<gene>
    <name evidence="1" type="ORF">GJ744_000930</name>
</gene>
<keyword evidence="2" id="KW-1185">Reference proteome</keyword>
<proteinExistence type="predicted"/>